<dbReference type="InterPro" id="IPR010123">
    <property type="entry name" value="PHA_synth_III_E"/>
</dbReference>
<organism evidence="5 6">
    <name type="scientific">Peptoniphilus equinus</name>
    <dbReference type="NCBI Taxonomy" id="3016343"/>
    <lineage>
        <taxon>Bacteria</taxon>
        <taxon>Bacillati</taxon>
        <taxon>Bacillota</taxon>
        <taxon>Tissierellia</taxon>
        <taxon>Tissierellales</taxon>
        <taxon>Peptoniphilaceae</taxon>
        <taxon>Peptoniphilus</taxon>
    </lineage>
</organism>
<dbReference type="EMBL" id="CP115667">
    <property type="protein sequence ID" value="WBW49700.1"/>
    <property type="molecule type" value="Genomic_DNA"/>
</dbReference>
<feature type="compositionally biased region" description="Polar residues" evidence="4">
    <location>
        <begin position="342"/>
        <end position="360"/>
    </location>
</feature>
<comment type="pathway">
    <text evidence="1">Biopolymer metabolism; poly-(R)-3-hydroxybutanoate biosynthesis.</text>
</comment>
<keyword evidence="6" id="KW-1185">Reference proteome</keyword>
<feature type="region of interest" description="Disordered" evidence="4">
    <location>
        <begin position="342"/>
        <end position="391"/>
    </location>
</feature>
<evidence type="ECO:0000256" key="1">
    <source>
        <dbReference type="ARBA" id="ARBA00004683"/>
    </source>
</evidence>
<reference evidence="5 6" key="1">
    <citation type="submission" date="2023-01" db="EMBL/GenBank/DDBJ databases">
        <authorList>
            <person name="Lee S.H."/>
            <person name="Jung H.S."/>
            <person name="Yun J.U."/>
        </authorList>
    </citation>
    <scope>NUCLEOTIDE SEQUENCE [LARGE SCALE GENOMIC DNA]</scope>
    <source>
        <strain evidence="5 6">CBA3646</strain>
    </source>
</reference>
<accession>A0ABY7QSD5</accession>
<dbReference type="RefSeq" id="WP_271191231.1">
    <property type="nucleotide sequence ID" value="NZ_CP115667.1"/>
</dbReference>
<dbReference type="Pfam" id="PF09712">
    <property type="entry name" value="PHA_synth_III_E"/>
    <property type="match status" value="1"/>
</dbReference>
<evidence type="ECO:0000256" key="2">
    <source>
        <dbReference type="ARBA" id="ARBA00019066"/>
    </source>
</evidence>
<evidence type="ECO:0000256" key="4">
    <source>
        <dbReference type="SAM" id="MobiDB-lite"/>
    </source>
</evidence>
<gene>
    <name evidence="5" type="ORF">O6R05_06775</name>
</gene>
<feature type="compositionally biased region" description="Basic and acidic residues" evidence="4">
    <location>
        <begin position="382"/>
        <end position="391"/>
    </location>
</feature>
<proteinExistence type="predicted"/>
<name>A0ABY7QSD5_9FIRM</name>
<evidence type="ECO:0000313" key="6">
    <source>
        <dbReference type="Proteomes" id="UP001210339"/>
    </source>
</evidence>
<protein>
    <recommendedName>
        <fullName evidence="2">Poly(3-hydroxyalkanoate) polymerase subunit PhaE</fullName>
    </recommendedName>
</protein>
<sequence>MEKDYNFFDAMMNQQQNYMNFIKQQSDAYVESATKFAKSFTTPDYKEITDKFFGAMTSGYTGTPLDVYENMEKAKGVVGQLYKLWQEVFEQGEPDYDRAKRYVEWFKTQQDHYYTQYIGPYLPAEFRELAEKSADVLKNYTGSLEALYGPWADAQKDLTDAYLTGMYEDPEGFVAFFNTWKDNYAKTFGKLFNMPTMGIDRISQQDRLQTFDRFIRFCVYSAEMNIKLSAIIQESTRNVVNEVIAMYQNGNQPEDFNAFYNFWKRTLSDDFERFFYTDEFTKFLGNYVESVLSLKIAVDKVSEEFLKNWPVATKTDMDSLYKTVYDLKKEVRRLRREMKVLQTGQKTTDVQEAEAQTQTPIEEKSEAKRGGAKPRKTAPKTTGKEVRGDDK</sequence>
<evidence type="ECO:0000256" key="3">
    <source>
        <dbReference type="ARBA" id="ARBA00022752"/>
    </source>
</evidence>
<keyword evidence="3" id="KW-0583">PHB biosynthesis</keyword>
<evidence type="ECO:0000313" key="5">
    <source>
        <dbReference type="EMBL" id="WBW49700.1"/>
    </source>
</evidence>
<dbReference type="Proteomes" id="UP001210339">
    <property type="component" value="Chromosome"/>
</dbReference>